<evidence type="ECO:0000256" key="2">
    <source>
        <dbReference type="ARBA" id="ARBA00022692"/>
    </source>
</evidence>
<dbReference type="Pfam" id="PF13520">
    <property type="entry name" value="AA_permease_2"/>
    <property type="match status" value="1"/>
</dbReference>
<feature type="compositionally biased region" description="Low complexity" evidence="5">
    <location>
        <begin position="57"/>
        <end position="69"/>
    </location>
</feature>
<name>A0AAJ7TEX3_PETMA</name>
<dbReference type="Gene3D" id="1.20.1740.10">
    <property type="entry name" value="Amino acid/polyamine transporter I"/>
    <property type="match status" value="1"/>
</dbReference>
<sequence length="567" mass="58807">MPPRPRRRGGAPRCAPHSPTTSSPTTAITARTSPPPLPSAHATRLPGTDTPDAAPATTSSSTSSSSSTSKLHLQRELGLMSGASLIAGTMIGSGIFMSPGWVLRYAGSAGASLLVWLACGVLATLGALCYAELGTLMRESGGDYIYALRTYGPVPAFLFAWSSVLVVRPASIAAGALSFARYAAAPFYPECGAAGPPPLVTRSLAAACVVALALVNCASVRLAAGLQNACTAVKVAALSAVALGGVVLLARGAAVHGLTDAFVAVSTSAASSDVSGATDADAGAAAAAAGAAAGQPAASTSSIGLAFYQGLWSYDGWNNLNFVTEELGRPEVTLPRAILIALPMVTLLYLFVNMSYLAAMTPAEILSSSAVAWTWGARVMGAASWLMPVAVALSTLGSANGMFFCGGRVCCVAAREGHTLSILSMAHVHRLTPAPALMFTALLSLLMVAWGDFGTIVNYFSFTSWFFYGITVSSLLYLRYVRPDSPRPYKVPLAAPVLVVITAACLVLAPILEEPHIEYLYVVAFILSGLLFYVPFVHLGVRYAGMSRITTHLQLLLQVAPLEVNRD</sequence>
<feature type="transmembrane region" description="Helical" evidence="6">
    <location>
        <begin position="493"/>
        <end position="513"/>
    </location>
</feature>
<evidence type="ECO:0000256" key="1">
    <source>
        <dbReference type="ARBA" id="ARBA00004141"/>
    </source>
</evidence>
<evidence type="ECO:0000256" key="4">
    <source>
        <dbReference type="ARBA" id="ARBA00023136"/>
    </source>
</evidence>
<dbReference type="PANTHER" id="PTHR11785:SF340">
    <property type="entry name" value="AROMATIC-PREFERRING AMINO ACID TRANSPORTER"/>
    <property type="match status" value="1"/>
</dbReference>
<comment type="subcellular location">
    <subcellularLocation>
        <location evidence="1">Membrane</location>
        <topology evidence="1">Multi-pass membrane protein</topology>
    </subcellularLocation>
</comment>
<evidence type="ECO:0000256" key="5">
    <source>
        <dbReference type="SAM" id="MobiDB-lite"/>
    </source>
</evidence>
<feature type="transmembrane region" description="Helical" evidence="6">
    <location>
        <begin position="456"/>
        <end position="481"/>
    </location>
</feature>
<feature type="transmembrane region" description="Helical" evidence="6">
    <location>
        <begin position="77"/>
        <end position="101"/>
    </location>
</feature>
<dbReference type="PIRSF" id="PIRSF006060">
    <property type="entry name" value="AA_transporter"/>
    <property type="match status" value="1"/>
</dbReference>
<dbReference type="FunFam" id="1.20.1740.10:FF:000095">
    <property type="entry name" value="B(0,+)-type amino acid transporter 1-like"/>
    <property type="match status" value="1"/>
</dbReference>
<dbReference type="PANTHER" id="PTHR11785">
    <property type="entry name" value="AMINO ACID TRANSPORTER"/>
    <property type="match status" value="1"/>
</dbReference>
<feature type="compositionally biased region" description="Low complexity" evidence="5">
    <location>
        <begin position="11"/>
        <end position="32"/>
    </location>
</feature>
<dbReference type="InterPro" id="IPR002293">
    <property type="entry name" value="AA/rel_permease1"/>
</dbReference>
<keyword evidence="4 6" id="KW-0472">Membrane</keyword>
<dbReference type="InterPro" id="IPR050598">
    <property type="entry name" value="AminoAcid_Transporter"/>
</dbReference>
<keyword evidence="3 6" id="KW-1133">Transmembrane helix</keyword>
<protein>
    <submittedName>
        <fullName evidence="8">B(0,+)-type amino acid transporter 1-like</fullName>
    </submittedName>
</protein>
<gene>
    <name evidence="8" type="primary">LOC116945188</name>
</gene>
<dbReference type="RefSeq" id="XP_032815327.1">
    <property type="nucleotide sequence ID" value="XM_032959436.1"/>
</dbReference>
<feature type="compositionally biased region" description="Basic residues" evidence="5">
    <location>
        <begin position="1"/>
        <end position="10"/>
    </location>
</feature>
<accession>A0AAJ7TEX3</accession>
<organism evidence="7 8">
    <name type="scientific">Petromyzon marinus</name>
    <name type="common">Sea lamprey</name>
    <dbReference type="NCBI Taxonomy" id="7757"/>
    <lineage>
        <taxon>Eukaryota</taxon>
        <taxon>Metazoa</taxon>
        <taxon>Chordata</taxon>
        <taxon>Craniata</taxon>
        <taxon>Vertebrata</taxon>
        <taxon>Cyclostomata</taxon>
        <taxon>Hyperoartia</taxon>
        <taxon>Petromyzontiformes</taxon>
        <taxon>Petromyzontidae</taxon>
        <taxon>Petromyzon</taxon>
    </lineage>
</organism>
<feature type="region of interest" description="Disordered" evidence="5">
    <location>
        <begin position="1"/>
        <end position="69"/>
    </location>
</feature>
<dbReference type="AlphaFoldDB" id="A0AAJ7TEX3"/>
<evidence type="ECO:0000313" key="8">
    <source>
        <dbReference type="RefSeq" id="XP_032815327.1"/>
    </source>
</evidence>
<evidence type="ECO:0000256" key="3">
    <source>
        <dbReference type="ARBA" id="ARBA00022989"/>
    </source>
</evidence>
<reference evidence="8" key="1">
    <citation type="submission" date="2025-08" db="UniProtKB">
        <authorList>
            <consortium name="RefSeq"/>
        </authorList>
    </citation>
    <scope>IDENTIFICATION</scope>
    <source>
        <tissue evidence="8">Sperm</tissue>
    </source>
</reference>
<evidence type="ECO:0000313" key="7">
    <source>
        <dbReference type="Proteomes" id="UP001318040"/>
    </source>
</evidence>
<proteinExistence type="predicted"/>
<feature type="transmembrane region" description="Helical" evidence="6">
    <location>
        <begin position="113"/>
        <end position="133"/>
    </location>
</feature>
<feature type="transmembrane region" description="Helical" evidence="6">
    <location>
        <begin position="154"/>
        <end position="184"/>
    </location>
</feature>
<keyword evidence="7" id="KW-1185">Reference proteome</keyword>
<dbReference type="GO" id="GO:0015179">
    <property type="term" value="F:L-amino acid transmembrane transporter activity"/>
    <property type="evidence" value="ECO:0007669"/>
    <property type="project" value="TreeGrafter"/>
</dbReference>
<evidence type="ECO:0000256" key="6">
    <source>
        <dbReference type="SAM" id="Phobius"/>
    </source>
</evidence>
<feature type="transmembrane region" description="Helical" evidence="6">
    <location>
        <begin position="337"/>
        <end position="359"/>
    </location>
</feature>
<feature type="transmembrane region" description="Helical" evidence="6">
    <location>
        <begin position="204"/>
        <end position="223"/>
    </location>
</feature>
<feature type="transmembrane region" description="Helical" evidence="6">
    <location>
        <begin position="519"/>
        <end position="541"/>
    </location>
</feature>
<dbReference type="KEGG" id="pmrn:116945188"/>
<dbReference type="GO" id="GO:0016020">
    <property type="term" value="C:membrane"/>
    <property type="evidence" value="ECO:0007669"/>
    <property type="project" value="UniProtKB-SubCell"/>
</dbReference>
<dbReference type="Proteomes" id="UP001318040">
    <property type="component" value="Chromosome 23"/>
</dbReference>
<keyword evidence="2 6" id="KW-0812">Transmembrane</keyword>
<feature type="transmembrane region" description="Helical" evidence="6">
    <location>
        <begin position="431"/>
        <end position="450"/>
    </location>
</feature>